<proteinExistence type="predicted"/>
<dbReference type="AlphaFoldDB" id="A0AAD6TJ85"/>
<evidence type="ECO:0000313" key="1">
    <source>
        <dbReference type="EMBL" id="KAJ7046305.1"/>
    </source>
</evidence>
<sequence length="209" mass="22789">MSSAGTARDRGVDGWAIGTDRRGCNFATEETVEGRQIGSMKHGTFSGRQCTPLRFSVVPAWQTASQKSGEERGIEKRALLPCLNHGTPAQSLSHFMSISILQGSSWLTPVEHASDSSAKMFRSATLSQFAYLMTVVSKRIKSGHGTDGLSKNDTLIVTAYFGVVGREVRGGTESPSGTVWRDRLRGTHRCTELNPWYYQCLPEASGDLN</sequence>
<comment type="caution">
    <text evidence="1">The sequence shown here is derived from an EMBL/GenBank/DDBJ whole genome shotgun (WGS) entry which is preliminary data.</text>
</comment>
<accession>A0AAD6TJ85</accession>
<gene>
    <name evidence="1" type="ORF">C8F04DRAFT_1227461</name>
</gene>
<keyword evidence="2" id="KW-1185">Reference proteome</keyword>
<reference evidence="1" key="1">
    <citation type="submission" date="2023-03" db="EMBL/GenBank/DDBJ databases">
        <title>Massive genome expansion in bonnet fungi (Mycena s.s.) driven by repeated elements and novel gene families across ecological guilds.</title>
        <authorList>
            <consortium name="Lawrence Berkeley National Laboratory"/>
            <person name="Harder C.B."/>
            <person name="Miyauchi S."/>
            <person name="Viragh M."/>
            <person name="Kuo A."/>
            <person name="Thoen E."/>
            <person name="Andreopoulos B."/>
            <person name="Lu D."/>
            <person name="Skrede I."/>
            <person name="Drula E."/>
            <person name="Henrissat B."/>
            <person name="Morin E."/>
            <person name="Kohler A."/>
            <person name="Barry K."/>
            <person name="LaButti K."/>
            <person name="Morin E."/>
            <person name="Salamov A."/>
            <person name="Lipzen A."/>
            <person name="Mereny Z."/>
            <person name="Hegedus B."/>
            <person name="Baldrian P."/>
            <person name="Stursova M."/>
            <person name="Weitz H."/>
            <person name="Taylor A."/>
            <person name="Grigoriev I.V."/>
            <person name="Nagy L.G."/>
            <person name="Martin F."/>
            <person name="Kauserud H."/>
        </authorList>
    </citation>
    <scope>NUCLEOTIDE SEQUENCE</scope>
    <source>
        <strain evidence="1">CBHHK200</strain>
    </source>
</reference>
<dbReference type="EMBL" id="JARJCM010000003">
    <property type="protein sequence ID" value="KAJ7046305.1"/>
    <property type="molecule type" value="Genomic_DNA"/>
</dbReference>
<organism evidence="1 2">
    <name type="scientific">Mycena alexandri</name>
    <dbReference type="NCBI Taxonomy" id="1745969"/>
    <lineage>
        <taxon>Eukaryota</taxon>
        <taxon>Fungi</taxon>
        <taxon>Dikarya</taxon>
        <taxon>Basidiomycota</taxon>
        <taxon>Agaricomycotina</taxon>
        <taxon>Agaricomycetes</taxon>
        <taxon>Agaricomycetidae</taxon>
        <taxon>Agaricales</taxon>
        <taxon>Marasmiineae</taxon>
        <taxon>Mycenaceae</taxon>
        <taxon>Mycena</taxon>
    </lineage>
</organism>
<evidence type="ECO:0000313" key="2">
    <source>
        <dbReference type="Proteomes" id="UP001218188"/>
    </source>
</evidence>
<name>A0AAD6TJ85_9AGAR</name>
<dbReference type="Proteomes" id="UP001218188">
    <property type="component" value="Unassembled WGS sequence"/>
</dbReference>
<protein>
    <submittedName>
        <fullName evidence="1">Uncharacterized protein</fullName>
    </submittedName>
</protein>